<accession>A0A419S3R4</accession>
<organism evidence="2 3">
    <name type="scientific">Pelobium manganitolerans</name>
    <dbReference type="NCBI Taxonomy" id="1842495"/>
    <lineage>
        <taxon>Bacteria</taxon>
        <taxon>Pseudomonadati</taxon>
        <taxon>Bacteroidota</taxon>
        <taxon>Sphingobacteriia</taxon>
        <taxon>Sphingobacteriales</taxon>
        <taxon>Sphingobacteriaceae</taxon>
        <taxon>Pelobium</taxon>
    </lineage>
</organism>
<dbReference type="PANTHER" id="PTHR33990:SF1">
    <property type="entry name" value="PROTEIN YJDN"/>
    <property type="match status" value="1"/>
</dbReference>
<evidence type="ECO:0000313" key="3">
    <source>
        <dbReference type="Proteomes" id="UP000283433"/>
    </source>
</evidence>
<comment type="caution">
    <text evidence="2">The sequence shown here is derived from an EMBL/GenBank/DDBJ whole genome shotgun (WGS) entry which is preliminary data.</text>
</comment>
<sequence>MENKSLSLEIYINYPGHCQKAFEFYEQHLGGKINDMLSHQQVPANFPKEWKNPILHATMEIGGTILRGADVPYAEPMRSAYLTLKFASSAQAEEVYALLSKDGEVFMKMEKTFFANRFAMLRDKFGTSWMLLNDVKTE</sequence>
<dbReference type="AlphaFoldDB" id="A0A419S3R4"/>
<dbReference type="PANTHER" id="PTHR33990">
    <property type="entry name" value="PROTEIN YJDN-RELATED"/>
    <property type="match status" value="1"/>
</dbReference>
<dbReference type="OrthoDB" id="9806473at2"/>
<gene>
    <name evidence="2" type="ORF">BCY91_07270</name>
</gene>
<protein>
    <recommendedName>
        <fullName evidence="1">Glyoxalase/fosfomycin resistance/dioxygenase domain-containing protein</fullName>
    </recommendedName>
</protein>
<dbReference type="InterPro" id="IPR004360">
    <property type="entry name" value="Glyas_Fos-R_dOase_dom"/>
</dbReference>
<name>A0A419S3R4_9SPHI</name>
<dbReference type="Pfam" id="PF00903">
    <property type="entry name" value="Glyoxalase"/>
    <property type="match status" value="1"/>
</dbReference>
<keyword evidence="3" id="KW-1185">Reference proteome</keyword>
<dbReference type="CDD" id="cd06588">
    <property type="entry name" value="PhnB_like"/>
    <property type="match status" value="1"/>
</dbReference>
<dbReference type="EMBL" id="MBTA01000026">
    <property type="protein sequence ID" value="RKD14281.1"/>
    <property type="molecule type" value="Genomic_DNA"/>
</dbReference>
<evidence type="ECO:0000259" key="1">
    <source>
        <dbReference type="Pfam" id="PF00903"/>
    </source>
</evidence>
<dbReference type="RefSeq" id="WP_120182282.1">
    <property type="nucleotide sequence ID" value="NZ_MBTA01000026.1"/>
</dbReference>
<dbReference type="InterPro" id="IPR029068">
    <property type="entry name" value="Glyas_Bleomycin-R_OHBP_Dase"/>
</dbReference>
<feature type="domain" description="Glyoxalase/fosfomycin resistance/dioxygenase" evidence="1">
    <location>
        <begin position="16"/>
        <end position="130"/>
    </location>
</feature>
<proteinExistence type="predicted"/>
<dbReference type="Proteomes" id="UP000283433">
    <property type="component" value="Unassembled WGS sequence"/>
</dbReference>
<reference evidence="2 3" key="1">
    <citation type="submission" date="2016-07" db="EMBL/GenBank/DDBJ databases">
        <title>Genome of Pelobium manganitolerans.</title>
        <authorList>
            <person name="Wu S."/>
            <person name="Wang G."/>
        </authorList>
    </citation>
    <scope>NUCLEOTIDE SEQUENCE [LARGE SCALE GENOMIC DNA]</scope>
    <source>
        <strain evidence="2 3">YS-25</strain>
    </source>
</reference>
<dbReference type="InterPro" id="IPR028973">
    <property type="entry name" value="PhnB-like"/>
</dbReference>
<evidence type="ECO:0000313" key="2">
    <source>
        <dbReference type="EMBL" id="RKD14281.1"/>
    </source>
</evidence>
<dbReference type="Gene3D" id="3.10.180.10">
    <property type="entry name" value="2,3-Dihydroxybiphenyl 1,2-Dioxygenase, domain 1"/>
    <property type="match status" value="1"/>
</dbReference>
<dbReference type="SUPFAM" id="SSF54593">
    <property type="entry name" value="Glyoxalase/Bleomycin resistance protein/Dihydroxybiphenyl dioxygenase"/>
    <property type="match status" value="1"/>
</dbReference>